<comment type="caution">
    <text evidence="4">The sequence shown here is derived from an EMBL/GenBank/DDBJ whole genome shotgun (WGS) entry which is preliminary data.</text>
</comment>
<dbReference type="Proteomes" id="UP001519294">
    <property type="component" value="Unassembled WGS sequence"/>
</dbReference>
<dbReference type="Gene3D" id="2.30.30.940">
    <property type="match status" value="1"/>
</dbReference>
<dbReference type="CDD" id="cd18809">
    <property type="entry name" value="SF1_C_RecD"/>
    <property type="match status" value="1"/>
</dbReference>
<organism evidence="4 5">
    <name type="scientific">Virgibacillus alimentarius</name>
    <dbReference type="NCBI Taxonomy" id="698769"/>
    <lineage>
        <taxon>Bacteria</taxon>
        <taxon>Bacillati</taxon>
        <taxon>Bacillota</taxon>
        <taxon>Bacilli</taxon>
        <taxon>Bacillales</taxon>
        <taxon>Bacillaceae</taxon>
        <taxon>Virgibacillus</taxon>
    </lineage>
</organism>
<dbReference type="PANTHER" id="PTHR43788:SF6">
    <property type="entry name" value="DNA HELICASE B"/>
    <property type="match status" value="1"/>
</dbReference>
<dbReference type="RefSeq" id="WP_226371013.1">
    <property type="nucleotide sequence ID" value="NZ_JAGIKX010000009.1"/>
</dbReference>
<dbReference type="PANTHER" id="PTHR43788">
    <property type="entry name" value="DNA2/NAM7 HELICASE FAMILY MEMBER"/>
    <property type="match status" value="1"/>
</dbReference>
<dbReference type="Pfam" id="PF13538">
    <property type="entry name" value="UvrD_C_2"/>
    <property type="match status" value="1"/>
</dbReference>
<dbReference type="InterPro" id="IPR027417">
    <property type="entry name" value="P-loop_NTPase"/>
</dbReference>
<proteinExistence type="predicted"/>
<dbReference type="SUPFAM" id="SSF52540">
    <property type="entry name" value="P-loop containing nucleoside triphosphate hydrolases"/>
    <property type="match status" value="2"/>
</dbReference>
<dbReference type="EMBL" id="JAGIKX010000009">
    <property type="protein sequence ID" value="MBP2257493.1"/>
    <property type="molecule type" value="Genomic_DNA"/>
</dbReference>
<evidence type="ECO:0000259" key="3">
    <source>
        <dbReference type="Pfam" id="PF13538"/>
    </source>
</evidence>
<dbReference type="Gene3D" id="3.40.50.300">
    <property type="entry name" value="P-loop containing nucleotide triphosphate hydrolases"/>
    <property type="match status" value="2"/>
</dbReference>
<keyword evidence="1" id="KW-0547">Nucleotide-binding</keyword>
<evidence type="ECO:0000313" key="5">
    <source>
        <dbReference type="Proteomes" id="UP001519294"/>
    </source>
</evidence>
<sequence>MHLTVRMAWHDNNWNGRICLNPEANTYCVGTHSLLADRIATNRDTALEMEHKGEEVQEISTNYTVPCYWSINAFSKNTFDIRHSHAFHGINQTIKETVKPYSIFTWPFKLSFVHSKKNKDLYGNYPPDLETRVENFLNKFESKKSIIFFYSNYDNPVSGDDMQYLLLGCSVIADKPVPSHFPFTEEELASWRAKNDNMKYFPSINWALQFSHLFEEHGVLLPYKDYLKYVEENPDDEEKLNDMKVTIDEPAIISSFKYVAMDIDDDKCLYLLYKMRKSILKIQEHGFIADSEQTAIQLEKINNLIQMTWKKRGLYPSLKHIFNYFDMESNAINKVVNWVEENKGLQKLLTSLEEDEVPEELEGYSDELFDVYDQRLFRKNINLIKTLSLLQLTYYQINKILDQKESVLGLANNPYLLYEQYIADENDLDEPDLQDEPIDLYKIDIGLIPDKKFVKRDRKLQNINFDSPERLRAVIIHHLNRIGEKNGDCYDSAINIVEALKQYPLFYKNDIKLDEQSILKLDQDYRDHFIERLYVEKAEDIYYYYLLETKKAEKLLKVVFNDLTSRVNHQVNLDFKSYIEESIEKLKGVNEELFRNERNKLYNYVFKKSLYLLTGKAGSGKTQETTNIIYTLAHKLGEQTVVLAPTGKAALRLDEKIKNSFPDLRVSPQTIDRFIFQHQFGDIIINDDYSRIFLIREEDKVDVENIIIDESSMIDLFKLTLLFSIIRLEKVKRVILVGDPFQLPPIGFGKPFRDFIDYIFDNTSLKQEHFIRLQSNCRMVAQNRNNQANRNLELAEIYTDNGKFYEEILEEVDHDKFESDTLAVRKWKTQEELKLVIQQSLESILVKEDEARSSAMNSDFGLYLDSGYVQKNNPKTISLDHLQIISPYRAGHYGTLSMNKFIQTNWRKENPIYWPPSSFVNGDKIIRLNNWYKNRKLTLSNGSIGLVTFHDRGWKKRYFFKELEKPLYYIDDEENFDLAYAISVHKSQGSDFDYLFFILPRKYGLLSKELVYTGLTRARKKLFLFVQEDGEESLLLTAKSRSAIDNRHTSIFNVPEDVNKKFQPKKGDYVKSKVEYIIYKSLEKSGLTFKYEEKLELPHKEYDIKPDFTIHLADGTTYYWEHLGMLDNRSYVNNWHIRKEDYEKLGLCNHLITTDDMDGIKEEKITKIIEDIKAKSLIQSTASKLSMHHYGLR</sequence>
<accession>A0ABS4S7L7</accession>
<evidence type="ECO:0000313" key="4">
    <source>
        <dbReference type="EMBL" id="MBP2257493.1"/>
    </source>
</evidence>
<feature type="domain" description="UvrD-like helicase C-terminal" evidence="3">
    <location>
        <begin position="978"/>
        <end position="1024"/>
    </location>
</feature>
<name>A0ABS4S7L7_9BACI</name>
<gene>
    <name evidence="4" type="ORF">J2Z81_001441</name>
</gene>
<protein>
    <submittedName>
        <fullName evidence="4">ATP-dependent exoDNAse (Exonuclease V) alpha subunit</fullName>
    </submittedName>
</protein>
<dbReference type="InterPro" id="IPR027785">
    <property type="entry name" value="UvrD-like_helicase_C"/>
</dbReference>
<keyword evidence="5" id="KW-1185">Reference proteome</keyword>
<keyword evidence="2" id="KW-0067">ATP-binding</keyword>
<dbReference type="Pfam" id="PF13604">
    <property type="entry name" value="AAA_30"/>
    <property type="match status" value="1"/>
</dbReference>
<evidence type="ECO:0000256" key="1">
    <source>
        <dbReference type="ARBA" id="ARBA00022741"/>
    </source>
</evidence>
<dbReference type="InterPro" id="IPR050534">
    <property type="entry name" value="Coronavir_polyprotein_1ab"/>
</dbReference>
<reference evidence="4 5" key="1">
    <citation type="submission" date="2021-03" db="EMBL/GenBank/DDBJ databases">
        <title>Genomic Encyclopedia of Type Strains, Phase IV (KMG-IV): sequencing the most valuable type-strain genomes for metagenomic binning, comparative biology and taxonomic classification.</title>
        <authorList>
            <person name="Goeker M."/>
        </authorList>
    </citation>
    <scope>NUCLEOTIDE SEQUENCE [LARGE SCALE GENOMIC DNA]</scope>
    <source>
        <strain evidence="4 5">DSM 25790</strain>
    </source>
</reference>
<evidence type="ECO:0000256" key="2">
    <source>
        <dbReference type="ARBA" id="ARBA00022840"/>
    </source>
</evidence>